<name>A0A9P6NN81_9BASI</name>
<keyword evidence="2" id="KW-1185">Reference proteome</keyword>
<accession>A0A9P6NN81</accession>
<gene>
    <name evidence="1" type="ORF">CROQUDRAFT_91682</name>
</gene>
<evidence type="ECO:0000313" key="2">
    <source>
        <dbReference type="Proteomes" id="UP000886653"/>
    </source>
</evidence>
<organism evidence="1 2">
    <name type="scientific">Cronartium quercuum f. sp. fusiforme G11</name>
    <dbReference type="NCBI Taxonomy" id="708437"/>
    <lineage>
        <taxon>Eukaryota</taxon>
        <taxon>Fungi</taxon>
        <taxon>Dikarya</taxon>
        <taxon>Basidiomycota</taxon>
        <taxon>Pucciniomycotina</taxon>
        <taxon>Pucciniomycetes</taxon>
        <taxon>Pucciniales</taxon>
        <taxon>Coleosporiaceae</taxon>
        <taxon>Cronartium</taxon>
    </lineage>
</organism>
<protein>
    <submittedName>
        <fullName evidence="1">Uncharacterized protein</fullName>
    </submittedName>
</protein>
<dbReference type="AlphaFoldDB" id="A0A9P6NN81"/>
<sequence>MKLDDLVLVPLNGKRWFLARGQILHKEIMSKSAGFTLRVEFENSKLYKHQTSFTNKCPDEELLLFVHQSKVRVLENFCGNSRPQQSPSSQ</sequence>
<dbReference type="Proteomes" id="UP000886653">
    <property type="component" value="Unassembled WGS sequence"/>
</dbReference>
<dbReference type="EMBL" id="MU167250">
    <property type="protein sequence ID" value="KAG0147242.1"/>
    <property type="molecule type" value="Genomic_DNA"/>
</dbReference>
<proteinExistence type="predicted"/>
<comment type="caution">
    <text evidence="1">The sequence shown here is derived from an EMBL/GenBank/DDBJ whole genome shotgun (WGS) entry which is preliminary data.</text>
</comment>
<evidence type="ECO:0000313" key="1">
    <source>
        <dbReference type="EMBL" id="KAG0147242.1"/>
    </source>
</evidence>
<reference evidence="1" key="1">
    <citation type="submission" date="2013-11" db="EMBL/GenBank/DDBJ databases">
        <title>Genome sequence of the fusiform rust pathogen reveals effectors for host alternation and coevolution with pine.</title>
        <authorList>
            <consortium name="DOE Joint Genome Institute"/>
            <person name="Smith K."/>
            <person name="Pendleton A."/>
            <person name="Kubisiak T."/>
            <person name="Anderson C."/>
            <person name="Salamov A."/>
            <person name="Aerts A."/>
            <person name="Riley R."/>
            <person name="Clum A."/>
            <person name="Lindquist E."/>
            <person name="Ence D."/>
            <person name="Campbell M."/>
            <person name="Kronenberg Z."/>
            <person name="Feau N."/>
            <person name="Dhillon B."/>
            <person name="Hamelin R."/>
            <person name="Burleigh J."/>
            <person name="Smith J."/>
            <person name="Yandell M."/>
            <person name="Nelson C."/>
            <person name="Grigoriev I."/>
            <person name="Davis J."/>
        </authorList>
    </citation>
    <scope>NUCLEOTIDE SEQUENCE</scope>
    <source>
        <strain evidence="1">G11</strain>
    </source>
</reference>